<evidence type="ECO:0000313" key="1">
    <source>
        <dbReference type="EMBL" id="SET02099.1"/>
    </source>
</evidence>
<evidence type="ECO:0000313" key="3">
    <source>
        <dbReference type="EMBL" id="SET71027.1"/>
    </source>
</evidence>
<reference evidence="3 4" key="1">
    <citation type="submission" date="2016-10" db="EMBL/GenBank/DDBJ databases">
        <authorList>
            <person name="de Groot N.N."/>
        </authorList>
    </citation>
    <scope>NUCLEOTIDE SEQUENCE [LARGE SCALE GENOMIC DNA]</scope>
    <source>
        <strain evidence="3 4">DSM 18979</strain>
    </source>
</reference>
<keyword evidence="4" id="KW-1185">Reference proteome</keyword>
<organism evidence="3 4">
    <name type="scientific">Natronincola peptidivorans</name>
    <dbReference type="NCBI Taxonomy" id="426128"/>
    <lineage>
        <taxon>Bacteria</taxon>
        <taxon>Bacillati</taxon>
        <taxon>Bacillota</taxon>
        <taxon>Clostridia</taxon>
        <taxon>Peptostreptococcales</taxon>
        <taxon>Natronincolaceae</taxon>
        <taxon>Natronincola</taxon>
    </lineage>
</organism>
<feature type="non-terminal residue" evidence="3">
    <location>
        <position position="69"/>
    </location>
</feature>
<name>A0A1I0GJC1_9FIRM</name>
<proteinExistence type="predicted"/>
<dbReference type="STRING" id="426128.SAMN05660297_01223"/>
<dbReference type="EMBL" id="FOHU01000003">
    <property type="protein sequence ID" value="SET02099.1"/>
    <property type="molecule type" value="Genomic_DNA"/>
</dbReference>
<protein>
    <submittedName>
        <fullName evidence="3">Uncharacterized protein</fullName>
    </submittedName>
</protein>
<dbReference type="EMBL" id="FOHU01000007">
    <property type="protein sequence ID" value="SET26838.1"/>
    <property type="molecule type" value="Genomic_DNA"/>
</dbReference>
<evidence type="ECO:0000313" key="4">
    <source>
        <dbReference type="Proteomes" id="UP000199568"/>
    </source>
</evidence>
<sequence>MNSIISYLVLYIQYLQKELYTLLIFVSRNIPLRQLNFEDSNSPKYQKLKIDKLPRILKFQMQDYRFLLD</sequence>
<dbReference type="AlphaFoldDB" id="A0A1I0GJC1"/>
<dbReference type="EMBL" id="FOHU01000022">
    <property type="protein sequence ID" value="SET71027.1"/>
    <property type="molecule type" value="Genomic_DNA"/>
</dbReference>
<dbReference type="Proteomes" id="UP000199568">
    <property type="component" value="Unassembled WGS sequence"/>
</dbReference>
<gene>
    <name evidence="1" type="ORF">SAMN05660297_01223</name>
    <name evidence="2" type="ORF">SAMN05660297_01848</name>
    <name evidence="3" type="ORF">SAMN05660297_03230</name>
</gene>
<evidence type="ECO:0000313" key="2">
    <source>
        <dbReference type="EMBL" id="SET26838.1"/>
    </source>
</evidence>
<accession>A0A1I0GJC1</accession>